<dbReference type="SUPFAM" id="SSF48239">
    <property type="entry name" value="Terpenoid cyclases/Protein prenyltransferases"/>
    <property type="match status" value="1"/>
</dbReference>
<evidence type="ECO:0000313" key="1">
    <source>
        <dbReference type="EMBL" id="ADH68571.1"/>
    </source>
</evidence>
<organism evidence="1 2">
    <name type="scientific">Nocardiopsis dassonvillei (strain ATCC 23218 / DSM 43111 / CIP 107115 / JCM 7437 / KCTC 9190 / NBRC 14626 / NCTC 10488 / NRRL B-5397 / IMRU 509)</name>
    <name type="common">Actinomadura dassonvillei</name>
    <dbReference type="NCBI Taxonomy" id="446468"/>
    <lineage>
        <taxon>Bacteria</taxon>
        <taxon>Bacillati</taxon>
        <taxon>Actinomycetota</taxon>
        <taxon>Actinomycetes</taxon>
        <taxon>Streptosporangiales</taxon>
        <taxon>Nocardiopsidaceae</taxon>
        <taxon>Nocardiopsis</taxon>
    </lineage>
</organism>
<dbReference type="KEGG" id="nda:Ndas_3163"/>
<name>D7B2B4_NOCDD</name>
<dbReference type="InterPro" id="IPR008930">
    <property type="entry name" value="Terpenoid_cyclase/PrenylTrfase"/>
</dbReference>
<sequence length="302" mass="34484">MTVVTWDSLRAAEHFTMRNARLIDRLRFAHLFQNGPTEPVRSALSAYRNLDGGYGNGLDPDLRGHTSQPAATEIALRYLDDLGPIPTTLGTGICRYLTTVTNPDGGLPCVRPNVRHTEAAPWWQQHHDFTSDLGLTALLAGYLHKHNISHTWRDNATAYCWKRINALHWTDPHQAIGICTFLQHVPDRDRALRTTSRLHPMIRAVIDTDPKPNPRRHAHTALDIATHPDHIARPLFTDAEIQRNLDFFEQTQRPDGGWDATWQHWDTAATLEREGMRTVQRLRILCAYGRVQGYLPPRRRDT</sequence>
<dbReference type="STRING" id="446468.Ndas_3163"/>
<keyword evidence="2" id="KW-1185">Reference proteome</keyword>
<reference evidence="1 2" key="1">
    <citation type="journal article" date="2010" name="Stand. Genomic Sci.">
        <title>Complete genome sequence of Nocardiopsis dassonvillei type strain (IMRU 509).</title>
        <authorList>
            <person name="Sun H."/>
            <person name="Lapidus A."/>
            <person name="Nolan M."/>
            <person name="Lucas S."/>
            <person name="Del Rio T.G."/>
            <person name="Tice H."/>
            <person name="Cheng J.F."/>
            <person name="Tapia R."/>
            <person name="Han C."/>
            <person name="Goodwin L."/>
            <person name="Pitluck S."/>
            <person name="Pagani I."/>
            <person name="Ivanova N."/>
            <person name="Mavromatis K."/>
            <person name="Mikhailova N."/>
            <person name="Pati A."/>
            <person name="Chen A."/>
            <person name="Palaniappan K."/>
            <person name="Land M."/>
            <person name="Hauser L."/>
            <person name="Chang Y.J."/>
            <person name="Jeffries C.D."/>
            <person name="Djao O.D."/>
            <person name="Rohde M."/>
            <person name="Sikorski J."/>
            <person name="Goker M."/>
            <person name="Woyke T."/>
            <person name="Bristow J."/>
            <person name="Eisen J.A."/>
            <person name="Markowitz V."/>
            <person name="Hugenholtz P."/>
            <person name="Kyrpides N.C."/>
            <person name="Klenk H.P."/>
        </authorList>
    </citation>
    <scope>NUCLEOTIDE SEQUENCE [LARGE SCALE GENOMIC DNA]</scope>
    <source>
        <strain evidence="2">ATCC 23218 / DSM 43111 / CIP 107115 / JCM 7437 / KCTC 9190 / NBRC 14626 / NCTC 10488 / NRRL B-5397 / IMRU 509</strain>
    </source>
</reference>
<dbReference type="HOGENOM" id="CLU_051344_0_0_11"/>
<evidence type="ECO:0000313" key="2">
    <source>
        <dbReference type="Proteomes" id="UP000002219"/>
    </source>
</evidence>
<accession>D7B2B4</accession>
<dbReference type="Proteomes" id="UP000002219">
    <property type="component" value="Chromosome 1"/>
</dbReference>
<protein>
    <recommendedName>
        <fullName evidence="3">Prenyltransferase</fullName>
    </recommendedName>
</protein>
<gene>
    <name evidence="1" type="ordered locus">Ndas_3163</name>
</gene>
<dbReference type="EMBL" id="CP002040">
    <property type="protein sequence ID" value="ADH68571.1"/>
    <property type="molecule type" value="Genomic_DNA"/>
</dbReference>
<dbReference type="AlphaFoldDB" id="D7B2B4"/>
<proteinExistence type="predicted"/>
<evidence type="ECO:0008006" key="3">
    <source>
        <dbReference type="Google" id="ProtNLM"/>
    </source>
</evidence>
<dbReference type="eggNOG" id="COG3612">
    <property type="taxonomic scope" value="Bacteria"/>
</dbReference>